<sequence length="435" mass="49011">MKFLLDRNRTPARRLGNPVPRTAVQSMKSIHISLLGHLTLIGALLSAGLSHGRTGDRKLAMQHLAAIDAQYTDPGTPLEAAQRGMCRGFGQTEALKGTWVPHQDPSYRGLTIASKCPDFARDSDSDCNGDNIDPIYHPLAAQEYAQVFRPHACDLQPLDAGRFSQCLQGRRVIMIGDSTMRQMFQSLACILGDHIQSGFLTPWEDATSSHIHIPFDREYLIDKKPGHPVYKQYVGGFLLPNHTPVYLRSFGILNLTLWDDIMSEFMPLTSQDVIIAEFGAWYPSFDTATAIKSWTTFTTDMKQLFSERLRDLPATVLWRSYSPTHFGGELGSYKSTQEVFGLYIDPLTNLTTCQPASKGEYFFDTEIIQYLQDECGQACNHIHMLPIYHLSLLKHNSHHGSFGTGVERKKIDCRHFCNNVVDVWNLVLYHKLCLS</sequence>
<dbReference type="PANTHER" id="PTHR32285">
    <property type="entry name" value="PROTEIN TRICHOME BIREFRINGENCE-LIKE 9-RELATED"/>
    <property type="match status" value="1"/>
</dbReference>
<comment type="similarity">
    <text evidence="1">Belongs to the PC-esterase family. TBL subfamily.</text>
</comment>
<evidence type="ECO:0000259" key="2">
    <source>
        <dbReference type="Pfam" id="PF13839"/>
    </source>
</evidence>
<comment type="caution">
    <text evidence="4">The sequence shown here is derived from an EMBL/GenBank/DDBJ whole genome shotgun (WGS) entry which is preliminary data.</text>
</comment>
<evidence type="ECO:0000313" key="4">
    <source>
        <dbReference type="EMBL" id="CAL5226961.1"/>
    </source>
</evidence>
<name>A0ABP1G867_9CHLO</name>
<dbReference type="Proteomes" id="UP001497392">
    <property type="component" value="Unassembled WGS sequence"/>
</dbReference>
<reference evidence="4 5" key="1">
    <citation type="submission" date="2024-06" db="EMBL/GenBank/DDBJ databases">
        <authorList>
            <person name="Kraege A."/>
            <person name="Thomma B."/>
        </authorList>
    </citation>
    <scope>NUCLEOTIDE SEQUENCE [LARGE SCALE GENOMIC DNA]</scope>
</reference>
<keyword evidence="5" id="KW-1185">Reference proteome</keyword>
<evidence type="ECO:0000313" key="5">
    <source>
        <dbReference type="Proteomes" id="UP001497392"/>
    </source>
</evidence>
<dbReference type="InterPro" id="IPR057106">
    <property type="entry name" value="NXPE4_C"/>
</dbReference>
<protein>
    <submittedName>
        <fullName evidence="4">G9846 protein</fullName>
    </submittedName>
</protein>
<accession>A0ABP1G867</accession>
<dbReference type="InterPro" id="IPR026057">
    <property type="entry name" value="TBL_C"/>
</dbReference>
<dbReference type="Pfam" id="PF24536">
    <property type="entry name" value="NXPE4_C"/>
    <property type="match status" value="1"/>
</dbReference>
<feature type="domain" description="Trichome birefringence-like C-terminal" evidence="2">
    <location>
        <begin position="300"/>
        <end position="430"/>
    </location>
</feature>
<organism evidence="4 5">
    <name type="scientific">Coccomyxa viridis</name>
    <dbReference type="NCBI Taxonomy" id="1274662"/>
    <lineage>
        <taxon>Eukaryota</taxon>
        <taxon>Viridiplantae</taxon>
        <taxon>Chlorophyta</taxon>
        <taxon>core chlorophytes</taxon>
        <taxon>Trebouxiophyceae</taxon>
        <taxon>Trebouxiophyceae incertae sedis</taxon>
        <taxon>Coccomyxaceae</taxon>
        <taxon>Coccomyxa</taxon>
    </lineage>
</organism>
<evidence type="ECO:0000256" key="1">
    <source>
        <dbReference type="ARBA" id="ARBA00007727"/>
    </source>
</evidence>
<gene>
    <name evidence="4" type="primary">g9846</name>
    <name evidence="4" type="ORF">VP750_LOCUS8867</name>
</gene>
<dbReference type="Pfam" id="PF13839">
    <property type="entry name" value="PC-Esterase"/>
    <property type="match status" value="1"/>
</dbReference>
<dbReference type="EMBL" id="CAXHTA020000016">
    <property type="protein sequence ID" value="CAL5226961.1"/>
    <property type="molecule type" value="Genomic_DNA"/>
</dbReference>
<dbReference type="InterPro" id="IPR029962">
    <property type="entry name" value="TBL"/>
</dbReference>
<feature type="domain" description="NXPE C-terminal" evidence="3">
    <location>
        <begin position="149"/>
        <end position="194"/>
    </location>
</feature>
<proteinExistence type="inferred from homology"/>
<dbReference type="PANTHER" id="PTHR32285:SF48">
    <property type="entry name" value="PROTEIN TRICHOME BIREFRINGENCE-LIKE 19"/>
    <property type="match status" value="1"/>
</dbReference>
<evidence type="ECO:0000259" key="3">
    <source>
        <dbReference type="Pfam" id="PF24536"/>
    </source>
</evidence>